<dbReference type="SUPFAM" id="SSF52540">
    <property type="entry name" value="P-loop containing nucleoside triphosphate hydrolases"/>
    <property type="match status" value="2"/>
</dbReference>
<dbReference type="GO" id="GO:0006289">
    <property type="term" value="P:nucleotide-excision repair"/>
    <property type="evidence" value="ECO:0007669"/>
    <property type="project" value="TreeGrafter"/>
</dbReference>
<keyword evidence="5" id="KW-0378">Hydrolase</keyword>
<dbReference type="PROSITE" id="PS51194">
    <property type="entry name" value="HELICASE_CTER"/>
    <property type="match status" value="1"/>
</dbReference>
<gene>
    <name evidence="5" type="ordered locus">Clos_1857</name>
</gene>
<evidence type="ECO:0000259" key="3">
    <source>
        <dbReference type="PROSITE" id="PS51192"/>
    </source>
</evidence>
<accession>A8MHW5</accession>
<keyword evidence="2" id="KW-0067">ATP-binding</keyword>
<dbReference type="GO" id="GO:0003676">
    <property type="term" value="F:nucleic acid binding"/>
    <property type="evidence" value="ECO:0007669"/>
    <property type="project" value="InterPro"/>
</dbReference>
<dbReference type="InterPro" id="IPR011545">
    <property type="entry name" value="DEAD/DEAH_box_helicase_dom"/>
</dbReference>
<evidence type="ECO:0000313" key="5">
    <source>
        <dbReference type="EMBL" id="ABW19397.1"/>
    </source>
</evidence>
<dbReference type="Pfam" id="PF00270">
    <property type="entry name" value="DEAD"/>
    <property type="match status" value="1"/>
</dbReference>
<dbReference type="STRING" id="350688.Clos_1857"/>
<dbReference type="KEGG" id="aoe:Clos_1857"/>
<dbReference type="OrthoDB" id="9774462at2"/>
<dbReference type="SMART" id="SM00490">
    <property type="entry name" value="HELICc"/>
    <property type="match status" value="1"/>
</dbReference>
<evidence type="ECO:0000259" key="4">
    <source>
        <dbReference type="PROSITE" id="PS51194"/>
    </source>
</evidence>
<dbReference type="Pfam" id="PF00271">
    <property type="entry name" value="Helicase_C"/>
    <property type="match status" value="1"/>
</dbReference>
<reference evidence="6" key="1">
    <citation type="submission" date="2007-10" db="EMBL/GenBank/DDBJ databases">
        <title>Complete genome of Alkaliphilus oremlandii OhILAs.</title>
        <authorList>
            <person name="Copeland A."/>
            <person name="Lucas S."/>
            <person name="Lapidus A."/>
            <person name="Barry K."/>
            <person name="Detter J.C."/>
            <person name="Glavina del Rio T."/>
            <person name="Hammon N."/>
            <person name="Israni S."/>
            <person name="Dalin E."/>
            <person name="Tice H."/>
            <person name="Pitluck S."/>
            <person name="Chain P."/>
            <person name="Malfatti S."/>
            <person name="Shin M."/>
            <person name="Vergez L."/>
            <person name="Schmutz J."/>
            <person name="Larimer F."/>
            <person name="Land M."/>
            <person name="Hauser L."/>
            <person name="Kyrpides N."/>
            <person name="Mikhailova N."/>
            <person name="Stolz J.F."/>
            <person name="Dawson A."/>
            <person name="Fisher E."/>
            <person name="Crable B."/>
            <person name="Perera E."/>
            <person name="Lisak J."/>
            <person name="Ranganathan M."/>
            <person name="Basu P."/>
            <person name="Richardson P."/>
        </authorList>
    </citation>
    <scope>NUCLEOTIDE SEQUENCE [LARGE SCALE GENOMIC DNA]</scope>
    <source>
        <strain evidence="6">OhILAs</strain>
    </source>
</reference>
<keyword evidence="5" id="KW-0347">Helicase</keyword>
<sequence length="1903" mass="218833">MRNPIGVFDEIKNNSISYIKTAFGTQFPSIEEERELLLKKEGVFSRDPWIEVIPRYKSSGKTINDLEIEDTPGLDKEQLLLFKNLVSRGLVGKFPLYKHQAEMLKTALDKKNCVITSGTGSGKTESFLLPLFAQLAKEMKHWSKPNAAHAHQNDWWKNIEWKDECKKNKTSCRVPQRKDHETRQAAVRALILYPMNALVDDQMVRLRKALDSNDVREWFHEYLSGNRVYLGRYNGNTPVAGHEFDNDGKLNKNKVAKLIKELEEIDATAKEVANYIQHEVEDEGEKKEVLASFQRLDGAEMRSRWDMQETPPDILISNFSMLSIMLMREEDNDIFENTRKWLNCEDLPESHREAEKENRIFHLIIDELHLYRGTAGTEVAYLLRLLLLRLGLNPKHPQLRILASSASLEPGDDKSQKFLNNFFGCDDFEIITGEYDEGTTELPEQTLPIEPFITLADNAQNLSDEIFSQVAKELGSKKKFLSGKMELIDILISPRYNLQRILLDTFKNEEGKYKPISLQEFSEKIFGSNIDNWRKAAQGICIARSLFEEEKIEDHNLPSFRLHCFFRNIPGLWASTKPLGKVEDGRPIGKLHSKPDIIDKDDKSRVLEVLYCEHCGTVFYGGTRLVDKQEANTYEMHITTPNLEGIPDKQLSVMVEQRKYDEYMVFWPFPREDLHKDSEKWKHEFSAPNGRGTVTAQWSQYKLNIYSGRVKSSKVNQTETDSWINGQLYITKKKENEQFIDALPNRCPSCATDYSKRNRISPIRGFRTGFSKISQIFTKELFQQIPEDTDRKLVIFTDSREDAAQVANGVERNHYSDLLREVMIKTIKDEVTLAPEILEAIESGREYTQEEQDRIKNNKVIKEDLLKKLGKINAYKSLPPEHRMALESELEQLEREIEEIKENGKSRIISFSQLVSNDYKQCGKLIQELISLGINPCGNDLDKQKFYWNNAEHDWIELFDFETKSWKNNLPVDADEAKKIINNTLSYNFGRLFFGTLYFGLESSGLGIIKIAYNNEQLKPFADRLGMSLQTFEQICDSYLRILGERYRYLPQKPVFNRWKKIWQDQFVVDDFPDYTSISASLKTYIRKVAENYNIHEEYLGETLINALRAFGHNNVKINIPNINIKLAIKEDPIWQCSKCKKYHLHFSAGVCTKCGNDLDEKATGICEEIWSNNYITQAVLSDRESIRLHCEELTAQTDNQSERQRFFKGMILDEDRLYKKVNNIDVLSVTTTMEVGVDIGNLQTVMLANMPPMRFNYQQRVGRAGRRGQAFSMVLTLCRGRSHDEHYFAHPEKITGDPAPVPFLTMDQDRIKNRLLVKECLRNAFKYAGVRWFHSPTPPDTHGEFGLASDWCRNKDKVIEWLNNMIDQQKEIMIALFGSIDNNMLNYLKEELPNQIDNTLDNKEITGDGLAEKLAEAAILPMYGMPSRTRVLYHGVNPKDMEFLTIDRDLEMAITEFAPESEKTKDKAIHTAIGFTAPFIFKGRSFEAISADPLPFRRLMGRCRACGYLKSIPTSNEFCPHCGISKGDEEGYREFNIAIPRAFRTNLGSGKDAKSDDFKVSRRISLLAQSEDIDRTKVHSTNTNIYLSDNSRVWRINDNSGELFEGGIKTQTKIPNQWIASKFINDEEKGEVELEKIAIAAGKHTEVLRIQPNQIPDGLNLSLHYSDSAIKAAAFTAAFIIQRVVAEELDIDPDEIEISQLQKYVSNDEDGIIEIIMSDRLANGAGFVQYIHNNYVDLLTKTCNPSGNSFAASIISPEHAEDCKSACYECLQVFSNMPYHGLLDWRLGLSYLRVLLDPNYKAGLDGDFDFIDLKGWKDEAEELIKRNFVDIFGFKYEEYGQLPGAKMGKYNIIVVHPFWNTEEHRAKGILADAIYQAGENPLFVDTFNLLRRPGWCYQKLMK</sequence>
<organism evidence="5 6">
    <name type="scientific">Alkaliphilus oremlandii (strain OhILAs)</name>
    <name type="common">Clostridium oremlandii (strain OhILAs)</name>
    <dbReference type="NCBI Taxonomy" id="350688"/>
    <lineage>
        <taxon>Bacteria</taxon>
        <taxon>Bacillati</taxon>
        <taxon>Bacillota</taxon>
        <taxon>Clostridia</taxon>
        <taxon>Peptostreptococcales</taxon>
        <taxon>Natronincolaceae</taxon>
        <taxon>Alkaliphilus</taxon>
    </lineage>
</organism>
<name>A8MHW5_ALKOO</name>
<evidence type="ECO:0000256" key="1">
    <source>
        <dbReference type="ARBA" id="ARBA00022741"/>
    </source>
</evidence>
<dbReference type="PROSITE" id="PS51192">
    <property type="entry name" value="HELICASE_ATP_BIND_1"/>
    <property type="match status" value="1"/>
</dbReference>
<feature type="domain" description="Helicase C-terminal" evidence="4">
    <location>
        <begin position="1158"/>
        <end position="1312"/>
    </location>
</feature>
<keyword evidence="6" id="KW-1185">Reference proteome</keyword>
<dbReference type="EMBL" id="CP000853">
    <property type="protein sequence ID" value="ABW19397.1"/>
    <property type="molecule type" value="Genomic_DNA"/>
</dbReference>
<dbReference type="Proteomes" id="UP000000269">
    <property type="component" value="Chromosome"/>
</dbReference>
<keyword evidence="1" id="KW-0547">Nucleotide-binding</keyword>
<dbReference type="GO" id="GO:0036297">
    <property type="term" value="P:interstrand cross-link repair"/>
    <property type="evidence" value="ECO:0007669"/>
    <property type="project" value="TreeGrafter"/>
</dbReference>
<dbReference type="InterPro" id="IPR014001">
    <property type="entry name" value="Helicase_ATP-bd"/>
</dbReference>
<dbReference type="HOGENOM" id="CLU_001338_2_1_9"/>
<dbReference type="InterPro" id="IPR027417">
    <property type="entry name" value="P-loop_NTPase"/>
</dbReference>
<dbReference type="PANTHER" id="PTHR47957:SF3">
    <property type="entry name" value="ATP-DEPENDENT HELICASE HRQ1"/>
    <property type="match status" value="1"/>
</dbReference>
<dbReference type="RefSeq" id="WP_012159709.1">
    <property type="nucleotide sequence ID" value="NC_009922.1"/>
</dbReference>
<dbReference type="SMART" id="SM00487">
    <property type="entry name" value="DEXDc"/>
    <property type="match status" value="1"/>
</dbReference>
<evidence type="ECO:0000313" key="6">
    <source>
        <dbReference type="Proteomes" id="UP000000269"/>
    </source>
</evidence>
<dbReference type="GO" id="GO:0043138">
    <property type="term" value="F:3'-5' DNA helicase activity"/>
    <property type="evidence" value="ECO:0007669"/>
    <property type="project" value="TreeGrafter"/>
</dbReference>
<proteinExistence type="predicted"/>
<dbReference type="PANTHER" id="PTHR47957">
    <property type="entry name" value="ATP-DEPENDENT HELICASE HRQ1"/>
    <property type="match status" value="1"/>
</dbReference>
<evidence type="ECO:0000256" key="2">
    <source>
        <dbReference type="ARBA" id="ARBA00022840"/>
    </source>
</evidence>
<dbReference type="Gene3D" id="3.40.50.300">
    <property type="entry name" value="P-loop containing nucleotide triphosphate hydrolases"/>
    <property type="match status" value="2"/>
</dbReference>
<dbReference type="eggNOG" id="COG1205">
    <property type="taxonomic scope" value="Bacteria"/>
</dbReference>
<protein>
    <submittedName>
        <fullName evidence="5">DEAD/DEAH box helicase domain protein</fullName>
    </submittedName>
</protein>
<dbReference type="GO" id="GO:0005524">
    <property type="term" value="F:ATP binding"/>
    <property type="evidence" value="ECO:0007669"/>
    <property type="project" value="UniProtKB-KW"/>
</dbReference>
<feature type="domain" description="Helicase ATP-binding" evidence="3">
    <location>
        <begin position="104"/>
        <end position="426"/>
    </location>
</feature>
<dbReference type="InterPro" id="IPR001650">
    <property type="entry name" value="Helicase_C-like"/>
</dbReference>